<feature type="domain" description="Alpha-L-rhamnosidase C-terminal" evidence="4">
    <location>
        <begin position="680"/>
        <end position="745"/>
    </location>
</feature>
<dbReference type="Proteomes" id="UP000366872">
    <property type="component" value="Unassembled WGS sequence"/>
</dbReference>
<feature type="domain" description="Bacterial alpha-L-rhamnosidase N-terminal" evidence="2">
    <location>
        <begin position="79"/>
        <end position="229"/>
    </location>
</feature>
<dbReference type="GO" id="GO:0005975">
    <property type="term" value="P:carbohydrate metabolic process"/>
    <property type="evidence" value="ECO:0007669"/>
    <property type="project" value="InterPro"/>
</dbReference>
<dbReference type="Pfam" id="PF17389">
    <property type="entry name" value="Bac_rhamnosid6H"/>
    <property type="match status" value="1"/>
</dbReference>
<reference evidence="5 6" key="1">
    <citation type="submission" date="2019-04" db="EMBL/GenBank/DDBJ databases">
        <authorList>
            <person name="Van Vliet M D."/>
        </authorList>
    </citation>
    <scope>NUCLEOTIDE SEQUENCE [LARGE SCALE GENOMIC DNA]</scope>
    <source>
        <strain evidence="5 6">F1</strain>
    </source>
</reference>
<dbReference type="Pfam" id="PF17390">
    <property type="entry name" value="Bac_rhamnosid_C"/>
    <property type="match status" value="1"/>
</dbReference>
<dbReference type="SUPFAM" id="SSF49785">
    <property type="entry name" value="Galactose-binding domain-like"/>
    <property type="match status" value="1"/>
</dbReference>
<dbReference type="SUPFAM" id="SSF48208">
    <property type="entry name" value="Six-hairpin glycosidases"/>
    <property type="match status" value="1"/>
</dbReference>
<keyword evidence="6" id="KW-1185">Reference proteome</keyword>
<dbReference type="Pfam" id="PF08531">
    <property type="entry name" value="Bac_rhamnosid_N"/>
    <property type="match status" value="1"/>
</dbReference>
<dbReference type="InterPro" id="IPR008928">
    <property type="entry name" value="6-hairpin_glycosidase_sf"/>
</dbReference>
<dbReference type="Gene3D" id="2.60.420.10">
    <property type="entry name" value="Maltose phosphorylase, domain 3"/>
    <property type="match status" value="1"/>
</dbReference>
<evidence type="ECO:0000313" key="6">
    <source>
        <dbReference type="Proteomes" id="UP000366872"/>
    </source>
</evidence>
<dbReference type="AlphaFoldDB" id="A0A6C2TZG3"/>
<proteinExistence type="predicted"/>
<dbReference type="InterPro" id="IPR035396">
    <property type="entry name" value="Bac_rhamnosid6H"/>
</dbReference>
<dbReference type="InterPro" id="IPR013737">
    <property type="entry name" value="Bac_rhamnosid_N"/>
</dbReference>
<gene>
    <name evidence="5" type="ORF">PDESU_01561</name>
</gene>
<feature type="domain" description="Alpha-L-rhamnosidase six-hairpin glycosidase" evidence="3">
    <location>
        <begin position="355"/>
        <end position="675"/>
    </location>
</feature>
<feature type="chain" id="PRO_5025438705" description="Alpha-L-rhamnosidase" evidence="1">
    <location>
        <begin position="21"/>
        <end position="798"/>
    </location>
</feature>
<dbReference type="PANTHER" id="PTHR34987:SF6">
    <property type="entry name" value="ALPHA-L-RHAMNOSIDASE SIX-HAIRPIN GLYCOSIDASE DOMAIN-CONTAINING PROTEIN"/>
    <property type="match status" value="1"/>
</dbReference>
<protein>
    <recommendedName>
        <fullName evidence="7">Alpha-L-rhamnosidase</fullName>
    </recommendedName>
</protein>
<dbReference type="Gene3D" id="2.60.120.260">
    <property type="entry name" value="Galactose-binding domain-like"/>
    <property type="match status" value="1"/>
</dbReference>
<feature type="signal peptide" evidence="1">
    <location>
        <begin position="1"/>
        <end position="20"/>
    </location>
</feature>
<keyword evidence="1" id="KW-0732">Signal</keyword>
<organism evidence="5 6">
    <name type="scientific">Pontiella desulfatans</name>
    <dbReference type="NCBI Taxonomy" id="2750659"/>
    <lineage>
        <taxon>Bacteria</taxon>
        <taxon>Pseudomonadati</taxon>
        <taxon>Kiritimatiellota</taxon>
        <taxon>Kiritimatiellia</taxon>
        <taxon>Kiritimatiellales</taxon>
        <taxon>Pontiellaceae</taxon>
        <taxon>Pontiella</taxon>
    </lineage>
</organism>
<dbReference type="EMBL" id="CAAHFG010000001">
    <property type="protein sequence ID" value="VGO13007.1"/>
    <property type="molecule type" value="Genomic_DNA"/>
</dbReference>
<evidence type="ECO:0008006" key="7">
    <source>
        <dbReference type="Google" id="ProtNLM"/>
    </source>
</evidence>
<dbReference type="PANTHER" id="PTHR34987">
    <property type="entry name" value="C, PUTATIVE (AFU_ORTHOLOGUE AFUA_3G02880)-RELATED"/>
    <property type="match status" value="1"/>
</dbReference>
<sequence>MKIYWLLAAASTFLAITVSGSEPWQASWIGVHEKETVTASQKALRDRLEQNPLPRKAWLRDEFANQWFCYRKEVKLSQKPARAIARIAVDSKYWLWINGELVVFEGQLKRGPTPEDTYFDRVDLAPYLKEGDNTVAVMVWYFGRHGYSHKSSGMPGLVFDAEIDGKPLLSDETWKAMLHPAFGDTEAPHPNYRLPESNLRFDARKDLSGWHLPGFDDSAWAPAETYGKPPCAPWNQLEERPIPFWKDFGLKSYPNEDDFPSVSMGEPIVAKLPYNAQITPYLKIEGPAGEVVDIRMDNYRGGKEPNVRAEYVSRDGVQEYENLGWMNGHEVHYTLPRGFKIHALKYRETGYDTEFTGTFECDDEFLNRYRQKALRTLYITMRDTYYDCPDRERAQWWGDVVNEMGEAFYALDTRAIPLARKGILELVNWQRDTGVIASPIPSGVSFRELPMQMLNAVGYFGFWTYYLYSGDLGTIRTAYPHVKRYMELWEIGNDGLVVQRPGEFTWGDWGENKDMAILYNGWFYLALKGQMLMAEALGETGDLPSISARMKSIEDHFNKTFWNGREYRSAEYTGETDDRGHALAVLSGLAKPEQYDAIRKVFRTHQHSSPYMEKYVGEALYRMRLEDDAIARTKKRFEVMVAHPYATLWEDWVIGGSGGGTINHAWSGGMLTLLSQYGAGIAPTSPGFATYHVLPQMGSLKAIKTTVPSVKGHIELKLQNEDDLFSMELLSPEHTEAFAGIPHRALADITRIQVNGTVVWNRGKVIASVMGFEFIEDAEHYLNFKVHPGRWHIKAHYE</sequence>
<name>A0A6C2TZG3_PONDE</name>
<evidence type="ECO:0000256" key="1">
    <source>
        <dbReference type="SAM" id="SignalP"/>
    </source>
</evidence>
<evidence type="ECO:0000313" key="5">
    <source>
        <dbReference type="EMBL" id="VGO13007.1"/>
    </source>
</evidence>
<evidence type="ECO:0000259" key="4">
    <source>
        <dbReference type="Pfam" id="PF17390"/>
    </source>
</evidence>
<dbReference type="InterPro" id="IPR012341">
    <property type="entry name" value="6hp_glycosidase-like_sf"/>
</dbReference>
<dbReference type="InterPro" id="IPR035398">
    <property type="entry name" value="Bac_rhamnosid_C"/>
</dbReference>
<dbReference type="RefSeq" id="WP_136078625.1">
    <property type="nucleotide sequence ID" value="NZ_CAAHFG010000001.1"/>
</dbReference>
<evidence type="ECO:0000259" key="2">
    <source>
        <dbReference type="Pfam" id="PF08531"/>
    </source>
</evidence>
<evidence type="ECO:0000259" key="3">
    <source>
        <dbReference type="Pfam" id="PF17389"/>
    </source>
</evidence>
<accession>A0A6C2TZG3</accession>
<dbReference type="InterPro" id="IPR008979">
    <property type="entry name" value="Galactose-bd-like_sf"/>
</dbReference>
<dbReference type="Gene3D" id="1.50.10.10">
    <property type="match status" value="1"/>
</dbReference>